<keyword evidence="4" id="KW-1185">Reference proteome</keyword>
<feature type="chain" id="PRO_5040916899" evidence="2">
    <location>
        <begin position="23"/>
        <end position="219"/>
    </location>
</feature>
<sequence>MKITALPATVLAVVSTLAVVSASGTSNDNELRNSLMDVCHKNPGHTYCFEHLKKQPGIVQKTKAEGRVNHDGSSKYTEYTHRTVSGTKPVRSAYGSHQNRNNNRHHVDTNHNSKYLQLTVPEITFHGQAQYCRGEGVTSCNIELRPKSMGALISKKFFGLYDESKRMEIAVVKESHQPLVIKVVGFHEGPENQVTLTEKAFEELAPTELGVVNVNWWIL</sequence>
<proteinExistence type="predicted"/>
<evidence type="ECO:0000256" key="2">
    <source>
        <dbReference type="SAM" id="SignalP"/>
    </source>
</evidence>
<protein>
    <submittedName>
        <fullName evidence="3">Uncharacterized protein</fullName>
    </submittedName>
</protein>
<evidence type="ECO:0000313" key="3">
    <source>
        <dbReference type="EMBL" id="KAJ1924287.1"/>
    </source>
</evidence>
<dbReference type="EMBL" id="JANBPT010000282">
    <property type="protein sequence ID" value="KAJ1924287.1"/>
    <property type="molecule type" value="Genomic_DNA"/>
</dbReference>
<feature type="signal peptide" evidence="2">
    <location>
        <begin position="1"/>
        <end position="22"/>
    </location>
</feature>
<name>A0A9W8AEA8_9FUNG</name>
<dbReference type="Proteomes" id="UP001150569">
    <property type="component" value="Unassembled WGS sequence"/>
</dbReference>
<keyword evidence="2" id="KW-0732">Signal</keyword>
<organism evidence="3 4">
    <name type="scientific">Tieghemiomyces parasiticus</name>
    <dbReference type="NCBI Taxonomy" id="78921"/>
    <lineage>
        <taxon>Eukaryota</taxon>
        <taxon>Fungi</taxon>
        <taxon>Fungi incertae sedis</taxon>
        <taxon>Zoopagomycota</taxon>
        <taxon>Kickxellomycotina</taxon>
        <taxon>Dimargaritomycetes</taxon>
        <taxon>Dimargaritales</taxon>
        <taxon>Dimargaritaceae</taxon>
        <taxon>Tieghemiomyces</taxon>
    </lineage>
</organism>
<accession>A0A9W8AEA8</accession>
<dbReference type="AlphaFoldDB" id="A0A9W8AEA8"/>
<comment type="caution">
    <text evidence="3">The sequence shown here is derived from an EMBL/GenBank/DDBJ whole genome shotgun (WGS) entry which is preliminary data.</text>
</comment>
<evidence type="ECO:0000256" key="1">
    <source>
        <dbReference type="SAM" id="MobiDB-lite"/>
    </source>
</evidence>
<reference evidence="3" key="1">
    <citation type="submission" date="2022-07" db="EMBL/GenBank/DDBJ databases">
        <title>Phylogenomic reconstructions and comparative analyses of Kickxellomycotina fungi.</title>
        <authorList>
            <person name="Reynolds N.K."/>
            <person name="Stajich J.E."/>
            <person name="Barry K."/>
            <person name="Grigoriev I.V."/>
            <person name="Crous P."/>
            <person name="Smith M.E."/>
        </authorList>
    </citation>
    <scope>NUCLEOTIDE SEQUENCE</scope>
    <source>
        <strain evidence="3">RSA 861</strain>
    </source>
</reference>
<feature type="region of interest" description="Disordered" evidence="1">
    <location>
        <begin position="88"/>
        <end position="108"/>
    </location>
</feature>
<gene>
    <name evidence="3" type="ORF">IWQ60_005294</name>
</gene>
<dbReference type="OrthoDB" id="406505at2759"/>
<evidence type="ECO:0000313" key="4">
    <source>
        <dbReference type="Proteomes" id="UP001150569"/>
    </source>
</evidence>